<accession>A0A3D8QSZ8</accession>
<feature type="compositionally biased region" description="Polar residues" evidence="1">
    <location>
        <begin position="390"/>
        <end position="400"/>
    </location>
</feature>
<sequence length="907" mass="98727">MSNTDTSTGQFSSSNWYFDNATRSGFCTDWSCREVYKDAFAPQSTVQKPKAWERAPVSAHAPRLQGQKIWKRAGTRSQRRNSRGAEEDAQLELERGGAGARKKSKIMGAKENINSAPWLEAQDDSENTGPSVALGKQTIHNTDPILEDHDALRFVPRKRTNINHVITPRKALRQTTLNAQAQTLSPRKSPMKAAAKSPRKRKSMRQSTRRLTRSELAGFEAPVERRFSDIIIAETPVPESLDSEKDIKAPAEGASGHGIDVPAIDEGPAESNVSASTSAENISPITPLPATSQQLDQAEDRENVVEEVLIIETAVSSSNSEIIAETTESSKIPEDHDGSQALAKTTKISRRRETLEDTSSGKQEIIQPLATPRSTRKAASGTPGRLLASATKQVMKSGSKTLRRSTRNSRASSVGVEEPAPATELAVEAIANENNSAVDANMATEVHSTTTEESINKEEALGDMSPVSVTEGQPLDTVVEQSETTPVEAGIDQIATESAEVPEFNEDTEVITTPDAESIEQEEQTATITDEDLQEVESVALPVDNQDDTEESDTPKSPSPAAEAQAFEFVGSPSSDIPSESSLINFSPEITHTLQFDMSESVETLKPESEEFAVSQEQVIELNESADEIVETSTPHPNTTDLTETISANAPVAAYDEDDTDMLRNFLTRVKANKAAKAEKSPPKRKRSLPHSPLRLPLGTTEGHSSPPPTEAPETVEHEKSSSPLAKRRKRGDIAMEDEDVTESRSIRRSGRTRLPVKSQPPGAPSFIPVRRMGQDGDTTVTIKRSEEKELAALTRVNTRKNKGAAISASAFLAKKSDEKEDPVLRQRSLKEAFEEKAGKKKAKTVVWAEELAQYQKTEQELLKEKNEAIAEKKKSASVKVGIRSKIALGMAVNGTPASKKKMKSRG</sequence>
<dbReference type="STRING" id="1849047.A0A3D8QSZ8"/>
<protein>
    <submittedName>
        <fullName evidence="2">Uncharacterized protein</fullName>
    </submittedName>
</protein>
<feature type="region of interest" description="Disordered" evidence="1">
    <location>
        <begin position="320"/>
        <end position="421"/>
    </location>
</feature>
<evidence type="ECO:0000313" key="3">
    <source>
        <dbReference type="Proteomes" id="UP000256645"/>
    </source>
</evidence>
<dbReference type="Proteomes" id="UP000256645">
    <property type="component" value="Unassembled WGS sequence"/>
</dbReference>
<name>A0A3D8QSZ8_9HELO</name>
<dbReference type="EMBL" id="PDLM01000012">
    <property type="protein sequence ID" value="RDW64966.1"/>
    <property type="molecule type" value="Genomic_DNA"/>
</dbReference>
<organism evidence="2 3">
    <name type="scientific">Coleophoma cylindrospora</name>
    <dbReference type="NCBI Taxonomy" id="1849047"/>
    <lineage>
        <taxon>Eukaryota</taxon>
        <taxon>Fungi</taxon>
        <taxon>Dikarya</taxon>
        <taxon>Ascomycota</taxon>
        <taxon>Pezizomycotina</taxon>
        <taxon>Leotiomycetes</taxon>
        <taxon>Helotiales</taxon>
        <taxon>Dermateaceae</taxon>
        <taxon>Coleophoma</taxon>
    </lineage>
</organism>
<proteinExistence type="predicted"/>
<dbReference type="OrthoDB" id="4207369at2759"/>
<feature type="region of interest" description="Disordered" evidence="1">
    <location>
        <begin position="496"/>
        <end position="563"/>
    </location>
</feature>
<feature type="compositionally biased region" description="Acidic residues" evidence="1">
    <location>
        <begin position="517"/>
        <end position="535"/>
    </location>
</feature>
<feature type="compositionally biased region" description="Polar residues" evidence="1">
    <location>
        <begin position="631"/>
        <end position="648"/>
    </location>
</feature>
<evidence type="ECO:0000313" key="2">
    <source>
        <dbReference type="EMBL" id="RDW64966.1"/>
    </source>
</evidence>
<reference evidence="2 3" key="1">
    <citation type="journal article" date="2018" name="IMA Fungus">
        <title>IMA Genome-F 9: Draft genome sequence of Annulohypoxylon stygium, Aspergillus mulundensis, Berkeleyomyces basicola (syn. Thielaviopsis basicola), Ceratocystis smalleyi, two Cercospora beticola strains, Coleophoma cylindrospora, Fusarium fracticaudum, Phialophora cf. hyalina, and Morchella septimelata.</title>
        <authorList>
            <person name="Wingfield B.D."/>
            <person name="Bills G.F."/>
            <person name="Dong Y."/>
            <person name="Huang W."/>
            <person name="Nel W.J."/>
            <person name="Swalarsk-Parry B.S."/>
            <person name="Vaghefi N."/>
            <person name="Wilken P.M."/>
            <person name="An Z."/>
            <person name="de Beer Z.W."/>
            <person name="De Vos L."/>
            <person name="Chen L."/>
            <person name="Duong T.A."/>
            <person name="Gao Y."/>
            <person name="Hammerbacher A."/>
            <person name="Kikkert J.R."/>
            <person name="Li Y."/>
            <person name="Li H."/>
            <person name="Li K."/>
            <person name="Li Q."/>
            <person name="Liu X."/>
            <person name="Ma X."/>
            <person name="Naidoo K."/>
            <person name="Pethybridge S.J."/>
            <person name="Sun J."/>
            <person name="Steenkamp E.T."/>
            <person name="van der Nest M.A."/>
            <person name="van Wyk S."/>
            <person name="Wingfield M.J."/>
            <person name="Xiong C."/>
            <person name="Yue Q."/>
            <person name="Zhang X."/>
        </authorList>
    </citation>
    <scope>NUCLEOTIDE SEQUENCE [LARGE SCALE GENOMIC DNA]</scope>
    <source>
        <strain evidence="2 3">BP6252</strain>
    </source>
</reference>
<feature type="compositionally biased region" description="Polar residues" evidence="1">
    <location>
        <begin position="279"/>
        <end position="296"/>
    </location>
</feature>
<feature type="region of interest" description="Disordered" evidence="1">
    <location>
        <begin position="445"/>
        <end position="470"/>
    </location>
</feature>
<feature type="compositionally biased region" description="Basic residues" evidence="1">
    <location>
        <begin position="69"/>
        <end position="82"/>
    </location>
</feature>
<feature type="compositionally biased region" description="Low complexity" evidence="1">
    <location>
        <begin position="185"/>
        <end position="196"/>
    </location>
</feature>
<feature type="region of interest" description="Disordered" evidence="1">
    <location>
        <begin position="673"/>
        <end position="777"/>
    </location>
</feature>
<feature type="region of interest" description="Disordered" evidence="1">
    <location>
        <begin position="51"/>
        <end position="104"/>
    </location>
</feature>
<comment type="caution">
    <text evidence="2">The sequence shown here is derived from an EMBL/GenBank/DDBJ whole genome shotgun (WGS) entry which is preliminary data.</text>
</comment>
<feature type="region of interest" description="Disordered" evidence="1">
    <location>
        <begin position="629"/>
        <end position="658"/>
    </location>
</feature>
<feature type="region of interest" description="Disordered" evidence="1">
    <location>
        <begin position="279"/>
        <end position="300"/>
    </location>
</feature>
<feature type="region of interest" description="Disordered" evidence="1">
    <location>
        <begin position="178"/>
        <end position="211"/>
    </location>
</feature>
<evidence type="ECO:0000256" key="1">
    <source>
        <dbReference type="SAM" id="MobiDB-lite"/>
    </source>
</evidence>
<keyword evidence="3" id="KW-1185">Reference proteome</keyword>
<dbReference type="AlphaFoldDB" id="A0A3D8QSZ8"/>
<feature type="compositionally biased region" description="Basic residues" evidence="1">
    <location>
        <begin position="197"/>
        <end position="211"/>
    </location>
</feature>
<gene>
    <name evidence="2" type="ORF">BP6252_10617</name>
</gene>
<feature type="compositionally biased region" description="Polar residues" evidence="1">
    <location>
        <begin position="320"/>
        <end position="330"/>
    </location>
</feature>